<comment type="subcellular location">
    <subcellularLocation>
        <location evidence="1">Periplasm</location>
    </subcellularLocation>
</comment>
<dbReference type="Proteomes" id="UP000287547">
    <property type="component" value="Unassembled WGS sequence"/>
</dbReference>
<dbReference type="NCBIfam" id="TIGR01728">
    <property type="entry name" value="SsuA_fam"/>
    <property type="match status" value="1"/>
</dbReference>
<evidence type="ECO:0000259" key="6">
    <source>
        <dbReference type="Pfam" id="PF09084"/>
    </source>
</evidence>
<evidence type="ECO:0000256" key="2">
    <source>
        <dbReference type="ARBA" id="ARBA00010742"/>
    </source>
</evidence>
<dbReference type="InterPro" id="IPR015168">
    <property type="entry name" value="SsuA/THI5"/>
</dbReference>
<name>A0A428ZKE7_KIBAR</name>
<dbReference type="RefSeq" id="WP_037260959.1">
    <property type="nucleotide sequence ID" value="NZ_QHKI01000004.1"/>
</dbReference>
<dbReference type="PANTHER" id="PTHR30024">
    <property type="entry name" value="ALIPHATIC SULFONATES-BINDING PROTEIN-RELATED"/>
    <property type="match status" value="1"/>
</dbReference>
<keyword evidence="4 5" id="KW-0732">Signal</keyword>
<reference evidence="7 8" key="1">
    <citation type="submission" date="2018-05" db="EMBL/GenBank/DDBJ databases">
        <title>Evolution of GPA BGCs.</title>
        <authorList>
            <person name="Waglechner N."/>
            <person name="Wright G.D."/>
        </authorList>
    </citation>
    <scope>NUCLEOTIDE SEQUENCE [LARGE SCALE GENOMIC DNA]</scope>
    <source>
        <strain evidence="7 8">A82846</strain>
    </source>
</reference>
<evidence type="ECO:0000256" key="3">
    <source>
        <dbReference type="ARBA" id="ARBA00022448"/>
    </source>
</evidence>
<dbReference type="AlphaFoldDB" id="A0A428ZKE7"/>
<organism evidence="7 8">
    <name type="scientific">Kibdelosporangium aridum</name>
    <dbReference type="NCBI Taxonomy" id="2030"/>
    <lineage>
        <taxon>Bacteria</taxon>
        <taxon>Bacillati</taxon>
        <taxon>Actinomycetota</taxon>
        <taxon>Actinomycetes</taxon>
        <taxon>Pseudonocardiales</taxon>
        <taxon>Pseudonocardiaceae</taxon>
        <taxon>Kibdelosporangium</taxon>
    </lineage>
</organism>
<feature type="chain" id="PRO_5019114164" evidence="5">
    <location>
        <begin position="23"/>
        <end position="323"/>
    </location>
</feature>
<evidence type="ECO:0000256" key="4">
    <source>
        <dbReference type="ARBA" id="ARBA00022729"/>
    </source>
</evidence>
<feature type="signal peptide" evidence="5">
    <location>
        <begin position="1"/>
        <end position="22"/>
    </location>
</feature>
<dbReference type="PANTHER" id="PTHR30024:SF47">
    <property type="entry name" value="TAURINE-BINDING PERIPLASMIC PROTEIN"/>
    <property type="match status" value="1"/>
</dbReference>
<sequence length="323" mass="34687">MRSRLLAALMSVIGLLAVPACGSGPGPAPGKIKLGFSAWPGWLPWQVAEERGFFKMNGVNVELQYFDSYTDSLTALSTGAIDANSQTLNDTIASVSSGVRQTIVLVNDTSTGNDQIIARDGITSVTDLKGKRVAVEKGTVDHYLLLLALNRAKLQEGDVQLVSTLTDSAAAAFAAGHVDAVGAFAPHTTTALSRPGSGAVTSSAEFPMLIPDHLVVRSELARIRPDLVQRLVNTWFETLAWIEHNPDEAISIMARRAGVSTLAYRAYQPGTTFLTKQENQEAFGTRTLHYRAGQVADFMVDTGLLPDRPSLDGLFDDQFVKAL</sequence>
<dbReference type="GO" id="GO:0016020">
    <property type="term" value="C:membrane"/>
    <property type="evidence" value="ECO:0007669"/>
    <property type="project" value="InterPro"/>
</dbReference>
<feature type="domain" description="SsuA/THI5-like" evidence="6">
    <location>
        <begin position="43"/>
        <end position="249"/>
    </location>
</feature>
<protein>
    <submittedName>
        <fullName evidence="7">Aliphatic sulfonate ABC transporter substrate-binding protein</fullName>
    </submittedName>
</protein>
<dbReference type="InterPro" id="IPR010067">
    <property type="entry name" value="ABC_SsuA_sub-bd"/>
</dbReference>
<dbReference type="Gene3D" id="3.40.190.10">
    <property type="entry name" value="Periplasmic binding protein-like II"/>
    <property type="match status" value="2"/>
</dbReference>
<keyword evidence="3" id="KW-0813">Transport</keyword>
<accession>A0A428ZKE7</accession>
<comment type="caution">
    <text evidence="7">The sequence shown here is derived from an EMBL/GenBank/DDBJ whole genome shotgun (WGS) entry which is preliminary data.</text>
</comment>
<dbReference type="EMBL" id="QHKI01000004">
    <property type="protein sequence ID" value="RSM88543.1"/>
    <property type="molecule type" value="Genomic_DNA"/>
</dbReference>
<comment type="similarity">
    <text evidence="2">Belongs to the bacterial solute-binding protein SsuA/TauA family.</text>
</comment>
<evidence type="ECO:0000256" key="5">
    <source>
        <dbReference type="SAM" id="SignalP"/>
    </source>
</evidence>
<evidence type="ECO:0000313" key="8">
    <source>
        <dbReference type="Proteomes" id="UP000287547"/>
    </source>
</evidence>
<gene>
    <name evidence="7" type="ORF">DMH04_07830</name>
</gene>
<dbReference type="OrthoDB" id="7374754at2"/>
<dbReference type="GO" id="GO:0042597">
    <property type="term" value="C:periplasmic space"/>
    <property type="evidence" value="ECO:0007669"/>
    <property type="project" value="UniProtKB-SubCell"/>
</dbReference>
<dbReference type="Pfam" id="PF09084">
    <property type="entry name" value="NMT1"/>
    <property type="match status" value="1"/>
</dbReference>
<evidence type="ECO:0000256" key="1">
    <source>
        <dbReference type="ARBA" id="ARBA00004418"/>
    </source>
</evidence>
<evidence type="ECO:0000313" key="7">
    <source>
        <dbReference type="EMBL" id="RSM88543.1"/>
    </source>
</evidence>
<dbReference type="GO" id="GO:0042626">
    <property type="term" value="F:ATPase-coupled transmembrane transporter activity"/>
    <property type="evidence" value="ECO:0007669"/>
    <property type="project" value="InterPro"/>
</dbReference>
<dbReference type="SUPFAM" id="SSF53850">
    <property type="entry name" value="Periplasmic binding protein-like II"/>
    <property type="match status" value="1"/>
</dbReference>
<proteinExistence type="inferred from homology"/>
<dbReference type="CDD" id="cd13563">
    <property type="entry name" value="PBP2_SsuA_like_6"/>
    <property type="match status" value="1"/>
</dbReference>